<dbReference type="InterPro" id="IPR021276">
    <property type="entry name" value="DUF2855"/>
</dbReference>
<name>A0A5C9A1E0_9GAMM</name>
<dbReference type="Proteomes" id="UP000321933">
    <property type="component" value="Unassembled WGS sequence"/>
</dbReference>
<proteinExistence type="predicted"/>
<dbReference type="Pfam" id="PF11017">
    <property type="entry name" value="DUF2855"/>
    <property type="match status" value="1"/>
</dbReference>
<evidence type="ECO:0000313" key="1">
    <source>
        <dbReference type="EMBL" id="TXS93600.1"/>
    </source>
</evidence>
<comment type="caution">
    <text evidence="1">The sequence shown here is derived from an EMBL/GenBank/DDBJ whole genome shotgun (WGS) entry which is preliminary data.</text>
</comment>
<accession>A0A5C9A1E0</accession>
<dbReference type="AlphaFoldDB" id="A0A5C9A1E0"/>
<dbReference type="OrthoDB" id="8953110at2"/>
<reference evidence="1 2" key="1">
    <citation type="submission" date="2019-08" db="EMBL/GenBank/DDBJ databases">
        <title>Parahaliea maris sp. nov., isolated from the surface seawater.</title>
        <authorList>
            <person name="Liu Y."/>
        </authorList>
    </citation>
    <scope>NUCLEOTIDE SEQUENCE [LARGE SCALE GENOMIC DNA]</scope>
    <source>
        <strain evidence="1 2">S2-26</strain>
    </source>
</reference>
<evidence type="ECO:0000313" key="2">
    <source>
        <dbReference type="Proteomes" id="UP000321933"/>
    </source>
</evidence>
<dbReference type="RefSeq" id="WP_148063535.1">
    <property type="nucleotide sequence ID" value="NZ_VRYZ01000002.1"/>
</dbReference>
<sequence>MSCFRFAVRRDDLEQYRVEELPAPESLALKAGEAVIRVDHYAFTANNITYGVVGEMIGYWQFFPAQDGWGIIPVWGVGTVLQAGDSGLETGQRYYGYFPMASFLVVEPGDVSSRGFTDTAAHRADLPVVYNQYALMTADNGFPPGYDDHQMVYRPLFTTAFVIDDYLRDNDLFGAEEILLGSASSKTALCTAYMLRRGGDFRVIGLTSAGNKGFVEGTGAYDQVLTYDEVMGLDAGRRAAFVDMSGSGTLLAAIHNHYGDSLVCSCSVGVTHYDDWGSQDTSALPGARPAMFFAPDQIAKRNAEWGPAVFQQRLDEAWQSFLAVIDDWIAIDHPQGLEGVTRCYNTVRQGASPERAFVVTL</sequence>
<protein>
    <submittedName>
        <fullName evidence="1">DUF2855 family protein</fullName>
    </submittedName>
</protein>
<dbReference type="EMBL" id="VRYZ01000002">
    <property type="protein sequence ID" value="TXS93600.1"/>
    <property type="molecule type" value="Genomic_DNA"/>
</dbReference>
<organism evidence="1 2">
    <name type="scientific">Parahaliea aestuarii</name>
    <dbReference type="NCBI Taxonomy" id="1852021"/>
    <lineage>
        <taxon>Bacteria</taxon>
        <taxon>Pseudomonadati</taxon>
        <taxon>Pseudomonadota</taxon>
        <taxon>Gammaproteobacteria</taxon>
        <taxon>Cellvibrionales</taxon>
        <taxon>Halieaceae</taxon>
        <taxon>Parahaliea</taxon>
    </lineage>
</organism>
<keyword evidence="2" id="KW-1185">Reference proteome</keyword>
<gene>
    <name evidence="1" type="ORF">FVW59_07195</name>
</gene>